<evidence type="ECO:0000256" key="5">
    <source>
        <dbReference type="ARBA" id="ARBA00022691"/>
    </source>
</evidence>
<sequence>MTPDAQPSRTALLSAAARAAHLLVDDHPAIFTDPLAHRLLGERAEELLSYHQVYGSHPALSGARTSVVTRSRYTENRLAEMAVDQYVILGAGLDSFAYREARPDDLRVFEVDKPATQRWKKKLLAEAGITTPETVEFVAVDFEKDPALTSHLVQAGFDPNRPALVSWLGVTMYLTEEAISQTLHAISGLAPGTELIVEYLLPAELRDEAGQAYAELVMAAAAAHGEPWQTFLSAEQMAALLRDHLLEPREHVRQKDIPVEWKRGDALRPTELSILTRARVRESSPATDPTAGADSPTNTRRKPPAPQP</sequence>
<evidence type="ECO:0000256" key="1">
    <source>
        <dbReference type="ARBA" id="ARBA00003907"/>
    </source>
</evidence>
<dbReference type="EC" id="2.1.1.-" evidence="6"/>
<evidence type="ECO:0000256" key="2">
    <source>
        <dbReference type="ARBA" id="ARBA00008138"/>
    </source>
</evidence>
<dbReference type="EMBL" id="JBHRWI010000081">
    <property type="protein sequence ID" value="MFC3517683.1"/>
    <property type="molecule type" value="Genomic_DNA"/>
</dbReference>
<comment type="similarity">
    <text evidence="2 6">Belongs to the UPF0677 family.</text>
</comment>
<dbReference type="NCBIfam" id="TIGR00027">
    <property type="entry name" value="mthyl_TIGR00027"/>
    <property type="match status" value="1"/>
</dbReference>
<dbReference type="InterPro" id="IPR029063">
    <property type="entry name" value="SAM-dependent_MTases_sf"/>
</dbReference>
<accession>A0ABV7QWY9</accession>
<evidence type="ECO:0000256" key="7">
    <source>
        <dbReference type="SAM" id="MobiDB-lite"/>
    </source>
</evidence>
<evidence type="ECO:0000256" key="4">
    <source>
        <dbReference type="ARBA" id="ARBA00022679"/>
    </source>
</evidence>
<dbReference type="GO" id="GO:0032259">
    <property type="term" value="P:methylation"/>
    <property type="evidence" value="ECO:0007669"/>
    <property type="project" value="UniProtKB-KW"/>
</dbReference>
<dbReference type="SUPFAM" id="SSF53335">
    <property type="entry name" value="S-adenosyl-L-methionine-dependent methyltransferases"/>
    <property type="match status" value="1"/>
</dbReference>
<dbReference type="RefSeq" id="WP_377875732.1">
    <property type="nucleotide sequence ID" value="NZ_JBHMAY010000083.1"/>
</dbReference>
<keyword evidence="3 6" id="KW-0489">Methyltransferase</keyword>
<dbReference type="PANTHER" id="PTHR43619">
    <property type="entry name" value="S-ADENOSYL-L-METHIONINE-DEPENDENT METHYLTRANSFERASE YKTD-RELATED"/>
    <property type="match status" value="1"/>
</dbReference>
<organism evidence="8 9">
    <name type="scientific">Amycolatopsis halotolerans</name>
    <dbReference type="NCBI Taxonomy" id="330083"/>
    <lineage>
        <taxon>Bacteria</taxon>
        <taxon>Bacillati</taxon>
        <taxon>Actinomycetota</taxon>
        <taxon>Actinomycetes</taxon>
        <taxon>Pseudonocardiales</taxon>
        <taxon>Pseudonocardiaceae</taxon>
        <taxon>Amycolatopsis</taxon>
    </lineage>
</organism>
<comment type="function">
    <text evidence="1 6">Exhibits S-adenosyl-L-methionine-dependent methyltransferase activity.</text>
</comment>
<proteinExistence type="inferred from homology"/>
<feature type="compositionally biased region" description="Basic residues" evidence="7">
    <location>
        <begin position="299"/>
        <end position="308"/>
    </location>
</feature>
<dbReference type="InterPro" id="IPR011610">
    <property type="entry name" value="SAM_mthyl_Trfase_ML2640-like"/>
</dbReference>
<dbReference type="GO" id="GO:0008168">
    <property type="term" value="F:methyltransferase activity"/>
    <property type="evidence" value="ECO:0007669"/>
    <property type="project" value="UniProtKB-KW"/>
</dbReference>
<dbReference type="Pfam" id="PF04072">
    <property type="entry name" value="LCM"/>
    <property type="match status" value="1"/>
</dbReference>
<evidence type="ECO:0000313" key="8">
    <source>
        <dbReference type="EMBL" id="MFC3517683.1"/>
    </source>
</evidence>
<name>A0ABV7QWY9_9PSEU</name>
<keyword evidence="9" id="KW-1185">Reference proteome</keyword>
<evidence type="ECO:0000256" key="3">
    <source>
        <dbReference type="ARBA" id="ARBA00022603"/>
    </source>
</evidence>
<keyword evidence="5 6" id="KW-0949">S-adenosyl-L-methionine</keyword>
<dbReference type="InterPro" id="IPR007213">
    <property type="entry name" value="Ppm1/Ppm2/Tcmp"/>
</dbReference>
<keyword evidence="4" id="KW-0808">Transferase</keyword>
<evidence type="ECO:0000256" key="6">
    <source>
        <dbReference type="RuleBase" id="RU362030"/>
    </source>
</evidence>
<gene>
    <name evidence="8" type="ORF">ACFORO_46510</name>
</gene>
<dbReference type="Gene3D" id="3.40.50.150">
    <property type="entry name" value="Vaccinia Virus protein VP39"/>
    <property type="match status" value="1"/>
</dbReference>
<dbReference type="Proteomes" id="UP001595764">
    <property type="component" value="Unassembled WGS sequence"/>
</dbReference>
<protein>
    <recommendedName>
        <fullName evidence="6">S-adenosyl-L-methionine-dependent methyltransferase</fullName>
        <ecNumber evidence="6">2.1.1.-</ecNumber>
    </recommendedName>
</protein>
<dbReference type="PANTHER" id="PTHR43619:SF2">
    <property type="entry name" value="S-ADENOSYL-L-METHIONINE-DEPENDENT METHYLTRANSFERASES SUPERFAMILY PROTEIN"/>
    <property type="match status" value="1"/>
</dbReference>
<reference evidence="9" key="1">
    <citation type="journal article" date="2019" name="Int. J. Syst. Evol. Microbiol.">
        <title>The Global Catalogue of Microorganisms (GCM) 10K type strain sequencing project: providing services to taxonomists for standard genome sequencing and annotation.</title>
        <authorList>
            <consortium name="The Broad Institute Genomics Platform"/>
            <consortium name="The Broad Institute Genome Sequencing Center for Infectious Disease"/>
            <person name="Wu L."/>
            <person name="Ma J."/>
        </authorList>
    </citation>
    <scope>NUCLEOTIDE SEQUENCE [LARGE SCALE GENOMIC DNA]</scope>
    <source>
        <strain evidence="9">CGMCC 4.7682</strain>
    </source>
</reference>
<feature type="region of interest" description="Disordered" evidence="7">
    <location>
        <begin position="272"/>
        <end position="308"/>
    </location>
</feature>
<comment type="caution">
    <text evidence="8">The sequence shown here is derived from an EMBL/GenBank/DDBJ whole genome shotgun (WGS) entry which is preliminary data.</text>
</comment>
<evidence type="ECO:0000313" key="9">
    <source>
        <dbReference type="Proteomes" id="UP001595764"/>
    </source>
</evidence>